<evidence type="ECO:0000313" key="2">
    <source>
        <dbReference type="Proteomes" id="UP001150581"/>
    </source>
</evidence>
<organism evidence="1 2">
    <name type="scientific">Kickxella alabastrina</name>
    <dbReference type="NCBI Taxonomy" id="61397"/>
    <lineage>
        <taxon>Eukaryota</taxon>
        <taxon>Fungi</taxon>
        <taxon>Fungi incertae sedis</taxon>
        <taxon>Zoopagomycota</taxon>
        <taxon>Kickxellomycotina</taxon>
        <taxon>Kickxellomycetes</taxon>
        <taxon>Kickxellales</taxon>
        <taxon>Kickxellaceae</taxon>
        <taxon>Kickxella</taxon>
    </lineage>
</organism>
<keyword evidence="2" id="KW-1185">Reference proteome</keyword>
<reference evidence="1" key="1">
    <citation type="submission" date="2022-07" db="EMBL/GenBank/DDBJ databases">
        <title>Phylogenomic reconstructions and comparative analyses of Kickxellomycotina fungi.</title>
        <authorList>
            <person name="Reynolds N.K."/>
            <person name="Stajich J.E."/>
            <person name="Barry K."/>
            <person name="Grigoriev I.V."/>
            <person name="Crous P."/>
            <person name="Smith M.E."/>
        </authorList>
    </citation>
    <scope>NUCLEOTIDE SEQUENCE</scope>
    <source>
        <strain evidence="1">Benny 63K</strain>
    </source>
</reference>
<gene>
    <name evidence="1" type="ORF">LPJ66_008973</name>
</gene>
<comment type="caution">
    <text evidence="1">The sequence shown here is derived from an EMBL/GenBank/DDBJ whole genome shotgun (WGS) entry which is preliminary data.</text>
</comment>
<dbReference type="EMBL" id="JANBPG010001926">
    <property type="protein sequence ID" value="KAJ1887713.1"/>
    <property type="molecule type" value="Genomic_DNA"/>
</dbReference>
<protein>
    <submittedName>
        <fullName evidence="1">Uncharacterized protein</fullName>
    </submittedName>
</protein>
<proteinExistence type="predicted"/>
<name>A0ACC1I4W0_9FUNG</name>
<feature type="non-terminal residue" evidence="1">
    <location>
        <position position="1"/>
    </location>
</feature>
<sequence>QIMKTYGKRWFRVWEIFLAWSVIISRQGSASCYQILAHKNRNAFDRTALMRAPMGVEMPSGSVQ</sequence>
<accession>A0ACC1I4W0</accession>
<dbReference type="Proteomes" id="UP001150581">
    <property type="component" value="Unassembled WGS sequence"/>
</dbReference>
<evidence type="ECO:0000313" key="1">
    <source>
        <dbReference type="EMBL" id="KAJ1887713.1"/>
    </source>
</evidence>